<reference evidence="11" key="1">
    <citation type="submission" date="2014-01" db="EMBL/GenBank/DDBJ databases">
        <title>The Genome Sequence of Anopheles farauti FAR1 (V2).</title>
        <authorList>
            <consortium name="The Broad Institute Genomics Platform"/>
            <person name="Neafsey D.E."/>
            <person name="Besansky N."/>
            <person name="Howell P."/>
            <person name="Walton C."/>
            <person name="Young S.K."/>
            <person name="Zeng Q."/>
            <person name="Gargeya S."/>
            <person name="Fitzgerald M."/>
            <person name="Haas B."/>
            <person name="Abouelleil A."/>
            <person name="Allen A.W."/>
            <person name="Alvarado L."/>
            <person name="Arachchi H.M."/>
            <person name="Berlin A.M."/>
            <person name="Chapman S.B."/>
            <person name="Gainer-Dewar J."/>
            <person name="Goldberg J."/>
            <person name="Griggs A."/>
            <person name="Gujja S."/>
            <person name="Hansen M."/>
            <person name="Howarth C."/>
            <person name="Imamovic A."/>
            <person name="Ireland A."/>
            <person name="Larimer J."/>
            <person name="McCowan C."/>
            <person name="Murphy C."/>
            <person name="Pearson M."/>
            <person name="Poon T.W."/>
            <person name="Priest M."/>
            <person name="Roberts A."/>
            <person name="Saif S."/>
            <person name="Shea T."/>
            <person name="Sisk P."/>
            <person name="Sykes S."/>
            <person name="Wortman J."/>
            <person name="Nusbaum C."/>
            <person name="Birren B."/>
        </authorList>
    </citation>
    <scope>NUCLEOTIDE SEQUENCE [LARGE SCALE GENOMIC DNA]</scope>
    <source>
        <strain evidence="11">FAR1</strain>
    </source>
</reference>
<dbReference type="Pfam" id="PF00069">
    <property type="entry name" value="Pkinase"/>
    <property type="match status" value="1"/>
</dbReference>
<proteinExistence type="predicted"/>
<feature type="binding site" evidence="7">
    <location>
        <position position="271"/>
    </location>
    <ligand>
        <name>ATP</name>
        <dbReference type="ChEBI" id="CHEBI:30616"/>
    </ligand>
</feature>
<dbReference type="Gene3D" id="1.10.510.10">
    <property type="entry name" value="Transferase(Phosphotransferase) domain 1"/>
    <property type="match status" value="1"/>
</dbReference>
<dbReference type="EnsemblMetazoa" id="AFAF006766-RA">
    <property type="protein sequence ID" value="AFAF006766-PA"/>
    <property type="gene ID" value="AFAF006766"/>
</dbReference>
<evidence type="ECO:0000256" key="7">
    <source>
        <dbReference type="PROSITE-ProRule" id="PRU10141"/>
    </source>
</evidence>
<dbReference type="SUPFAM" id="SSF56112">
    <property type="entry name" value="Protein kinase-like (PK-like)"/>
    <property type="match status" value="1"/>
</dbReference>
<dbReference type="SMART" id="SM00220">
    <property type="entry name" value="S_TKc"/>
    <property type="match status" value="1"/>
</dbReference>
<dbReference type="InterPro" id="IPR008271">
    <property type="entry name" value="Ser/Thr_kinase_AS"/>
</dbReference>
<dbReference type="STRING" id="69004.A0A182QBC2"/>
<dbReference type="InterPro" id="IPR000961">
    <property type="entry name" value="AGC-kinase_C"/>
</dbReference>
<dbReference type="AlphaFoldDB" id="A0A182QBC2"/>
<reference evidence="10" key="2">
    <citation type="submission" date="2020-05" db="UniProtKB">
        <authorList>
            <consortium name="EnsemblMetazoa"/>
        </authorList>
    </citation>
    <scope>IDENTIFICATION</scope>
    <source>
        <strain evidence="10">FAR1</strain>
    </source>
</reference>
<keyword evidence="3" id="KW-0808">Transferase</keyword>
<feature type="domain" description="Protein kinase" evidence="8">
    <location>
        <begin position="242"/>
        <end position="502"/>
    </location>
</feature>
<dbReference type="PROSITE" id="PS51285">
    <property type="entry name" value="AGC_KINASE_CTER"/>
    <property type="match status" value="1"/>
</dbReference>
<protein>
    <submittedName>
        <fullName evidence="10">Non-specific serine/threonine protein kinase</fullName>
    </submittedName>
</protein>
<dbReference type="GO" id="GO:0004674">
    <property type="term" value="F:protein serine/threonine kinase activity"/>
    <property type="evidence" value="ECO:0007669"/>
    <property type="project" value="UniProtKB-KW"/>
</dbReference>
<dbReference type="GO" id="GO:0005524">
    <property type="term" value="F:ATP binding"/>
    <property type="evidence" value="ECO:0007669"/>
    <property type="project" value="UniProtKB-UniRule"/>
</dbReference>
<evidence type="ECO:0000313" key="10">
    <source>
        <dbReference type="EnsemblMetazoa" id="AFAF006766-PA"/>
    </source>
</evidence>
<dbReference type="InterPro" id="IPR017892">
    <property type="entry name" value="Pkinase_C"/>
</dbReference>
<dbReference type="PROSITE" id="PS50011">
    <property type="entry name" value="PROTEIN_KINASE_DOM"/>
    <property type="match status" value="1"/>
</dbReference>
<dbReference type="Proteomes" id="UP000075886">
    <property type="component" value="Unassembled WGS sequence"/>
</dbReference>
<accession>A0A182QBC2</accession>
<evidence type="ECO:0000256" key="3">
    <source>
        <dbReference type="ARBA" id="ARBA00022679"/>
    </source>
</evidence>
<evidence type="ECO:0000256" key="1">
    <source>
        <dbReference type="ARBA" id="ARBA00022527"/>
    </source>
</evidence>
<name>A0A182QBC2_9DIPT</name>
<keyword evidence="5" id="KW-0418">Kinase</keyword>
<dbReference type="VEuPathDB" id="VectorBase:AFAF006766"/>
<keyword evidence="4 7" id="KW-0547">Nucleotide-binding</keyword>
<evidence type="ECO:0000259" key="8">
    <source>
        <dbReference type="PROSITE" id="PS50011"/>
    </source>
</evidence>
<evidence type="ECO:0000256" key="2">
    <source>
        <dbReference type="ARBA" id="ARBA00022553"/>
    </source>
</evidence>
<dbReference type="PROSITE" id="PS00107">
    <property type="entry name" value="PROTEIN_KINASE_ATP"/>
    <property type="match status" value="1"/>
</dbReference>
<dbReference type="Pfam" id="PF00433">
    <property type="entry name" value="Pkinase_C"/>
    <property type="match status" value="1"/>
</dbReference>
<dbReference type="InterPro" id="IPR011009">
    <property type="entry name" value="Kinase-like_dom_sf"/>
</dbReference>
<dbReference type="EMBL" id="AXCN02002151">
    <property type="status" value="NOT_ANNOTATED_CDS"/>
    <property type="molecule type" value="Genomic_DNA"/>
</dbReference>
<dbReference type="InterPro" id="IPR000719">
    <property type="entry name" value="Prot_kinase_dom"/>
</dbReference>
<evidence type="ECO:0000256" key="5">
    <source>
        <dbReference type="ARBA" id="ARBA00022777"/>
    </source>
</evidence>
<dbReference type="FunFam" id="3.30.200.20:FF:000020">
    <property type="entry name" value="Protein kinase C, alpha"/>
    <property type="match status" value="1"/>
</dbReference>
<sequence length="572" mass="65960">MENSNMSFQDFDNEEPVIYQPDPMPAWPNERYDLPQVHIPMDVEECVADLLTQNRAYVVQFEKLENGPVDEHQRRSRPHGIMIELIEDEPADGPQLVLQSGGFIDGNNHQLTVSVDINGQGSSSDTNSSEAPIMAERTVRSQGHVYVEMKDARRVSESSIDEIFLEEVEREMQVPDPSLSAATSDERVSESLAERICYWWLSICCCECRETSYTYAQFQKTGKLTAPATVIPRFRKYNVDDFHFLTVLGKGSFGKVFLAELKNSDYYYAIKCLKKDVVLEDDDVDCTLIERKVLALGTKHPFLCHLFCTFQTDSHLFFVMEYLNGGDLMFHIQQSGRFPEARARFYAAEIVSGLKFLHRKGIVYRDLKLDNVLLDYDGHVRIADFGMCKLEIYLDKLADSFCGTPDYMAPEIIKGQKYNQAVDWWSFGVLVYEMLVGQSPFSGCDEDELFWSICNEIPWFPHYLSKEALRLLQSLLEKDASIRLGVLNTMDEESDIKYHPFFNSIIWDKLERRAVEPPFKPQVRHPLDTQYFDKQFTRERARLTPIDRNILASMDQAQFEGFTYTNPNNTLT</sequence>
<evidence type="ECO:0000313" key="11">
    <source>
        <dbReference type="Proteomes" id="UP000075886"/>
    </source>
</evidence>
<dbReference type="PROSITE" id="PS00108">
    <property type="entry name" value="PROTEIN_KINASE_ST"/>
    <property type="match status" value="1"/>
</dbReference>
<dbReference type="PANTHER" id="PTHR24351">
    <property type="entry name" value="RIBOSOMAL PROTEIN S6 KINASE"/>
    <property type="match status" value="1"/>
</dbReference>
<keyword evidence="11" id="KW-1185">Reference proteome</keyword>
<dbReference type="FunFam" id="1.10.510.10:FF:000150">
    <property type="entry name" value="Protein kinase C, theta"/>
    <property type="match status" value="1"/>
</dbReference>
<organism evidence="10 11">
    <name type="scientific">Anopheles farauti</name>
    <dbReference type="NCBI Taxonomy" id="69004"/>
    <lineage>
        <taxon>Eukaryota</taxon>
        <taxon>Metazoa</taxon>
        <taxon>Ecdysozoa</taxon>
        <taxon>Arthropoda</taxon>
        <taxon>Hexapoda</taxon>
        <taxon>Insecta</taxon>
        <taxon>Pterygota</taxon>
        <taxon>Neoptera</taxon>
        <taxon>Endopterygota</taxon>
        <taxon>Diptera</taxon>
        <taxon>Nematocera</taxon>
        <taxon>Culicoidea</taxon>
        <taxon>Culicidae</taxon>
        <taxon>Anophelinae</taxon>
        <taxon>Anopheles</taxon>
    </lineage>
</organism>
<keyword evidence="1" id="KW-0723">Serine/threonine-protein kinase</keyword>
<evidence type="ECO:0000256" key="6">
    <source>
        <dbReference type="ARBA" id="ARBA00022840"/>
    </source>
</evidence>
<dbReference type="Gene3D" id="3.30.200.20">
    <property type="entry name" value="Phosphorylase Kinase, domain 1"/>
    <property type="match status" value="1"/>
</dbReference>
<evidence type="ECO:0000256" key="4">
    <source>
        <dbReference type="ARBA" id="ARBA00022741"/>
    </source>
</evidence>
<keyword evidence="2" id="KW-0597">Phosphoprotein</keyword>
<keyword evidence="6 7" id="KW-0067">ATP-binding</keyword>
<evidence type="ECO:0000259" key="9">
    <source>
        <dbReference type="PROSITE" id="PS51285"/>
    </source>
</evidence>
<feature type="domain" description="AGC-kinase C-terminal" evidence="9">
    <location>
        <begin position="503"/>
        <end position="572"/>
    </location>
</feature>
<dbReference type="InterPro" id="IPR017441">
    <property type="entry name" value="Protein_kinase_ATP_BS"/>
</dbReference>
<dbReference type="SMART" id="SM00133">
    <property type="entry name" value="S_TK_X"/>
    <property type="match status" value="1"/>
</dbReference>